<dbReference type="InterPro" id="IPR006495">
    <property type="entry name" value="CitD"/>
</dbReference>
<dbReference type="InterPro" id="IPR023439">
    <property type="entry name" value="Mal_deCO2ase/Cit_lyase_ACP"/>
</dbReference>
<dbReference type="Proteomes" id="UP001238179">
    <property type="component" value="Chromosome"/>
</dbReference>
<evidence type="ECO:0000256" key="4">
    <source>
        <dbReference type="PIRSR" id="PIRSR002736-50"/>
    </source>
</evidence>
<name>A0AA48KD34_9BACT</name>
<dbReference type="AlphaFoldDB" id="A0AA48KD34"/>
<dbReference type="EMBL" id="AP027080">
    <property type="protein sequence ID" value="BDU74108.1"/>
    <property type="molecule type" value="Genomic_DNA"/>
</dbReference>
<dbReference type="RefSeq" id="WP_316412779.1">
    <property type="nucleotide sequence ID" value="NZ_AP027080.1"/>
</dbReference>
<feature type="modified residue" description="O-(phosphoribosyl dephospho-coenzyme A)serine" evidence="4">
    <location>
        <position position="14"/>
    </location>
</feature>
<keyword evidence="3 4" id="KW-0597">Phosphoprotein</keyword>
<evidence type="ECO:0000256" key="3">
    <source>
        <dbReference type="ARBA" id="ARBA00022553"/>
    </source>
</evidence>
<keyword evidence="2" id="KW-0963">Cytoplasm</keyword>
<evidence type="ECO:0000313" key="6">
    <source>
        <dbReference type="Proteomes" id="UP001238179"/>
    </source>
</evidence>
<dbReference type="NCBIfam" id="TIGR01608">
    <property type="entry name" value="citD"/>
    <property type="match status" value="1"/>
</dbReference>
<dbReference type="NCBIfam" id="NF009726">
    <property type="entry name" value="PRK13253.1"/>
    <property type="match status" value="1"/>
</dbReference>
<evidence type="ECO:0000256" key="1">
    <source>
        <dbReference type="ARBA" id="ARBA00004496"/>
    </source>
</evidence>
<keyword evidence="6" id="KW-1185">Reference proteome</keyword>
<evidence type="ECO:0000256" key="2">
    <source>
        <dbReference type="ARBA" id="ARBA00022490"/>
    </source>
</evidence>
<sequence length="87" mass="9543">MPILRKSTAGTMQSSDLMVVVEPAPTLQIEIESTVKKQFEHLIRSRIEATLQDLGVTSGHVRVSDRGALDYAIAARVETAVHRASQE</sequence>
<dbReference type="GO" id="GO:0016829">
    <property type="term" value="F:lyase activity"/>
    <property type="evidence" value="ECO:0007669"/>
    <property type="project" value="UniProtKB-KW"/>
</dbReference>
<dbReference type="GO" id="GO:0005737">
    <property type="term" value="C:cytoplasm"/>
    <property type="evidence" value="ECO:0007669"/>
    <property type="project" value="UniProtKB-SubCell"/>
</dbReference>
<proteinExistence type="predicted"/>
<dbReference type="PIRSF" id="PIRSF002736">
    <property type="entry name" value="Citrt_lyas_gamma"/>
    <property type="match status" value="1"/>
</dbReference>
<dbReference type="KEGG" id="msil:METEAL_32820"/>
<keyword evidence="5" id="KW-0456">Lyase</keyword>
<organism evidence="5 6">
    <name type="scientific">Mesoterricola silvestris</name>
    <dbReference type="NCBI Taxonomy" id="2927979"/>
    <lineage>
        <taxon>Bacteria</taxon>
        <taxon>Pseudomonadati</taxon>
        <taxon>Acidobacteriota</taxon>
        <taxon>Holophagae</taxon>
        <taxon>Holophagales</taxon>
        <taxon>Holophagaceae</taxon>
        <taxon>Mesoterricola</taxon>
    </lineage>
</organism>
<gene>
    <name evidence="5" type="primary">citD</name>
    <name evidence="5" type="ORF">METEAL_32820</name>
</gene>
<evidence type="ECO:0000313" key="5">
    <source>
        <dbReference type="EMBL" id="BDU74108.1"/>
    </source>
</evidence>
<dbReference type="Pfam" id="PF06857">
    <property type="entry name" value="ACP"/>
    <property type="match status" value="1"/>
</dbReference>
<reference evidence="6" key="1">
    <citation type="journal article" date="2023" name="Int. J. Syst. Evol. Microbiol.">
        <title>Mesoterricola silvestris gen. nov., sp. nov., Mesoterricola sediminis sp. nov., Geothrix oryzae sp. nov., Geothrix edaphica sp. nov., Geothrix rubra sp. nov., and Geothrix limicola sp. nov., six novel members of Acidobacteriota isolated from soils.</title>
        <authorList>
            <person name="Itoh H."/>
            <person name="Sugisawa Y."/>
            <person name="Mise K."/>
            <person name="Xu Z."/>
            <person name="Kuniyasu M."/>
            <person name="Ushijima N."/>
            <person name="Kawano K."/>
            <person name="Kobayashi E."/>
            <person name="Shiratori Y."/>
            <person name="Masuda Y."/>
            <person name="Senoo K."/>
        </authorList>
    </citation>
    <scope>NUCLEOTIDE SEQUENCE [LARGE SCALE GENOMIC DNA]</scope>
    <source>
        <strain evidence="6">W79</strain>
    </source>
</reference>
<comment type="subcellular location">
    <subcellularLocation>
        <location evidence="1">Cytoplasm</location>
    </subcellularLocation>
</comment>
<protein>
    <submittedName>
        <fullName evidence="5">Citrate lyase acyl carrier protein</fullName>
    </submittedName>
</protein>
<accession>A0AA48KD34</accession>